<organism evidence="1 2">
    <name type="scientific">Diversispora eburnea</name>
    <dbReference type="NCBI Taxonomy" id="1213867"/>
    <lineage>
        <taxon>Eukaryota</taxon>
        <taxon>Fungi</taxon>
        <taxon>Fungi incertae sedis</taxon>
        <taxon>Mucoromycota</taxon>
        <taxon>Glomeromycotina</taxon>
        <taxon>Glomeromycetes</taxon>
        <taxon>Diversisporales</taxon>
        <taxon>Diversisporaceae</taxon>
        <taxon>Diversispora</taxon>
    </lineage>
</organism>
<dbReference type="OrthoDB" id="10491294at2759"/>
<gene>
    <name evidence="1" type="ORF">DEBURN_LOCUS8476</name>
</gene>
<proteinExistence type="predicted"/>
<dbReference type="AlphaFoldDB" id="A0A9N9BV80"/>
<dbReference type="EMBL" id="CAJVPK010001254">
    <property type="protein sequence ID" value="CAG8578939.1"/>
    <property type="molecule type" value="Genomic_DNA"/>
</dbReference>
<evidence type="ECO:0000313" key="1">
    <source>
        <dbReference type="EMBL" id="CAG8578939.1"/>
    </source>
</evidence>
<accession>A0A9N9BV80</accession>
<name>A0A9N9BV80_9GLOM</name>
<comment type="caution">
    <text evidence="1">The sequence shown here is derived from an EMBL/GenBank/DDBJ whole genome shotgun (WGS) entry which is preliminary data.</text>
</comment>
<evidence type="ECO:0000313" key="2">
    <source>
        <dbReference type="Proteomes" id="UP000789706"/>
    </source>
</evidence>
<protein>
    <submittedName>
        <fullName evidence="1">8022_t:CDS:1</fullName>
    </submittedName>
</protein>
<reference evidence="1" key="1">
    <citation type="submission" date="2021-06" db="EMBL/GenBank/DDBJ databases">
        <authorList>
            <person name="Kallberg Y."/>
            <person name="Tangrot J."/>
            <person name="Rosling A."/>
        </authorList>
    </citation>
    <scope>NUCLEOTIDE SEQUENCE</scope>
    <source>
        <strain evidence="1">AZ414A</strain>
    </source>
</reference>
<keyword evidence="2" id="KW-1185">Reference proteome</keyword>
<sequence length="69" mass="7970">MVSYTYTKSGAEIDEYGKVSQENDWLKRNLETITNNPDNTFNEEQVQRAKTMLSTLKVNILAITRQDTI</sequence>
<dbReference type="Proteomes" id="UP000789706">
    <property type="component" value="Unassembled WGS sequence"/>
</dbReference>